<dbReference type="NCBIfam" id="TIGR00125">
    <property type="entry name" value="cyt_tran_rel"/>
    <property type="match status" value="1"/>
</dbReference>
<evidence type="ECO:0000256" key="1">
    <source>
        <dbReference type="ARBA" id="ARBA00022679"/>
    </source>
</evidence>
<dbReference type="InterPro" id="IPR004821">
    <property type="entry name" value="Cyt_trans-like"/>
</dbReference>
<reference evidence="4 5" key="1">
    <citation type="submission" date="2016-06" db="EMBL/GenBank/DDBJ databases">
        <authorList>
            <person name="Kjaerup R.B."/>
            <person name="Dalgaard T.S."/>
            <person name="Juul-Madsen H.R."/>
        </authorList>
    </citation>
    <scope>NUCLEOTIDE SEQUENCE [LARGE SCALE GENOMIC DNA]</scope>
    <source>
        <strain evidence="4 5">DSM 45577</strain>
    </source>
</reference>
<feature type="domain" description="Cytidyltransferase-like" evidence="3">
    <location>
        <begin position="30"/>
        <end position="153"/>
    </location>
</feature>
<dbReference type="AlphaFoldDB" id="A0A1C6U0F1"/>
<dbReference type="RefSeq" id="WP_091433674.1">
    <property type="nucleotide sequence ID" value="NZ_BMMJ01000006.1"/>
</dbReference>
<keyword evidence="5" id="KW-1185">Reference proteome</keyword>
<dbReference type="OrthoDB" id="9802794at2"/>
<gene>
    <name evidence="4" type="ORF">GA0070617_0617</name>
</gene>
<evidence type="ECO:0000313" key="5">
    <source>
        <dbReference type="Proteomes" id="UP000198937"/>
    </source>
</evidence>
<name>A0A1C6U0F1_9ACTN</name>
<dbReference type="GO" id="GO:0016779">
    <property type="term" value="F:nucleotidyltransferase activity"/>
    <property type="evidence" value="ECO:0007669"/>
    <property type="project" value="UniProtKB-KW"/>
</dbReference>
<dbReference type="InterPro" id="IPR050385">
    <property type="entry name" value="Archaeal_FAD_synthase"/>
</dbReference>
<dbReference type="STRING" id="683228.GA0070617_0617"/>
<dbReference type="PANTHER" id="PTHR43793:SF1">
    <property type="entry name" value="FAD SYNTHASE"/>
    <property type="match status" value="1"/>
</dbReference>
<dbReference type="InterPro" id="IPR014729">
    <property type="entry name" value="Rossmann-like_a/b/a_fold"/>
</dbReference>
<dbReference type="Gene3D" id="3.40.50.620">
    <property type="entry name" value="HUPs"/>
    <property type="match status" value="1"/>
</dbReference>
<evidence type="ECO:0000259" key="3">
    <source>
        <dbReference type="Pfam" id="PF01467"/>
    </source>
</evidence>
<dbReference type="EMBL" id="FMIA01000002">
    <property type="protein sequence ID" value="SCL47552.1"/>
    <property type="molecule type" value="Genomic_DNA"/>
</dbReference>
<proteinExistence type="predicted"/>
<keyword evidence="1" id="KW-0808">Transferase</keyword>
<dbReference type="PANTHER" id="PTHR43793">
    <property type="entry name" value="FAD SYNTHASE"/>
    <property type="match status" value="1"/>
</dbReference>
<dbReference type="SUPFAM" id="SSF52374">
    <property type="entry name" value="Nucleotidylyl transferase"/>
    <property type="match status" value="1"/>
</dbReference>
<dbReference type="Proteomes" id="UP000198937">
    <property type="component" value="Unassembled WGS sequence"/>
</dbReference>
<evidence type="ECO:0000256" key="2">
    <source>
        <dbReference type="ARBA" id="ARBA00022695"/>
    </source>
</evidence>
<evidence type="ECO:0000313" key="4">
    <source>
        <dbReference type="EMBL" id="SCL47552.1"/>
    </source>
</evidence>
<accession>A0A1C6U0F1</accession>
<organism evidence="4 5">
    <name type="scientific">Micromonospora yangpuensis</name>
    <dbReference type="NCBI Taxonomy" id="683228"/>
    <lineage>
        <taxon>Bacteria</taxon>
        <taxon>Bacillati</taxon>
        <taxon>Actinomycetota</taxon>
        <taxon>Actinomycetes</taxon>
        <taxon>Micromonosporales</taxon>
        <taxon>Micromonosporaceae</taxon>
        <taxon>Micromonospora</taxon>
    </lineage>
</organism>
<protein>
    <submittedName>
        <fullName evidence="4">RfaE bifunctional protein, domain II</fullName>
    </submittedName>
</protein>
<dbReference type="Pfam" id="PF01467">
    <property type="entry name" value="CTP_transf_like"/>
    <property type="match status" value="1"/>
</dbReference>
<sequence>MNRSPRSRLVDLPHLQSTEIRNRLGRISMAKGVYDLTHLGHVESLWMAREHGDSLVVALATDTSVRRRKGPGRPILTFRERVGILSSLTMIDYIVPYDDTNPCSTILAVRPSCFCATHFEYFSTADIAELRRLEIRLMQLPRPQERSTSDIIEDIRRKQA</sequence>
<keyword evidence="2" id="KW-0548">Nucleotidyltransferase</keyword>